<evidence type="ECO:0000313" key="2">
    <source>
        <dbReference type="EMBL" id="CAH9102297.1"/>
    </source>
</evidence>
<feature type="signal peptide" evidence="1">
    <location>
        <begin position="1"/>
        <end position="21"/>
    </location>
</feature>
<keyword evidence="3" id="KW-1185">Reference proteome</keyword>
<sequence length="188" mass="21481">MGLVNWICWGSGILATAQVLANLMQTKRLEFLFVMESKSHGRMEMEEYEVLTVRPPPEPPPWSDRGARVWNSKIKEWICSTRASEGVEAGESMSFYFVFHFRLNLLVFRVIILSYHKGEGYVCWFCLLDRILVGGNQADSAANSLYPLIVSSISFALFEVHYSMSDRDVRGRRAFGIAWIEGDLDLET</sequence>
<dbReference type="AlphaFoldDB" id="A0A9P1EFB4"/>
<protein>
    <submittedName>
        <fullName evidence="2">Uncharacterized protein</fullName>
    </submittedName>
</protein>
<feature type="chain" id="PRO_5040233227" evidence="1">
    <location>
        <begin position="22"/>
        <end position="188"/>
    </location>
</feature>
<name>A0A9P1EFB4_CUSEU</name>
<gene>
    <name evidence="2" type="ORF">CEURO_LOCUS15701</name>
</gene>
<organism evidence="2 3">
    <name type="scientific">Cuscuta europaea</name>
    <name type="common">European dodder</name>
    <dbReference type="NCBI Taxonomy" id="41803"/>
    <lineage>
        <taxon>Eukaryota</taxon>
        <taxon>Viridiplantae</taxon>
        <taxon>Streptophyta</taxon>
        <taxon>Embryophyta</taxon>
        <taxon>Tracheophyta</taxon>
        <taxon>Spermatophyta</taxon>
        <taxon>Magnoliopsida</taxon>
        <taxon>eudicotyledons</taxon>
        <taxon>Gunneridae</taxon>
        <taxon>Pentapetalae</taxon>
        <taxon>asterids</taxon>
        <taxon>lamiids</taxon>
        <taxon>Solanales</taxon>
        <taxon>Convolvulaceae</taxon>
        <taxon>Cuscuteae</taxon>
        <taxon>Cuscuta</taxon>
        <taxon>Cuscuta subgen. Cuscuta</taxon>
    </lineage>
</organism>
<reference evidence="2" key="1">
    <citation type="submission" date="2022-07" db="EMBL/GenBank/DDBJ databases">
        <authorList>
            <person name="Macas J."/>
            <person name="Novak P."/>
            <person name="Neumann P."/>
        </authorList>
    </citation>
    <scope>NUCLEOTIDE SEQUENCE</scope>
</reference>
<keyword evidence="1" id="KW-0732">Signal</keyword>
<dbReference type="Proteomes" id="UP001152484">
    <property type="component" value="Unassembled WGS sequence"/>
</dbReference>
<evidence type="ECO:0000256" key="1">
    <source>
        <dbReference type="SAM" id="SignalP"/>
    </source>
</evidence>
<dbReference type="EMBL" id="CAMAPE010000041">
    <property type="protein sequence ID" value="CAH9102297.1"/>
    <property type="molecule type" value="Genomic_DNA"/>
</dbReference>
<dbReference type="OrthoDB" id="761598at2759"/>
<evidence type="ECO:0000313" key="3">
    <source>
        <dbReference type="Proteomes" id="UP001152484"/>
    </source>
</evidence>
<comment type="caution">
    <text evidence="2">The sequence shown here is derived from an EMBL/GenBank/DDBJ whole genome shotgun (WGS) entry which is preliminary data.</text>
</comment>
<proteinExistence type="predicted"/>
<accession>A0A9P1EFB4</accession>